<evidence type="ECO:0000313" key="1">
    <source>
        <dbReference type="EMBL" id="GIY92226.1"/>
    </source>
</evidence>
<sequence length="79" mass="9042">METTSLCYSNRTLLEIWILCNDLEMQVGLRQRDSLMAGESLCGEECLREILAGIVQRCSELPVKKTLRMTSLRIYGRAM</sequence>
<dbReference type="Proteomes" id="UP001054945">
    <property type="component" value="Unassembled WGS sequence"/>
</dbReference>
<accession>A0AAV4XAD1</accession>
<name>A0AAV4XAD1_CAEEX</name>
<gene>
    <name evidence="1" type="ORF">CEXT_11651</name>
</gene>
<reference evidence="1 2" key="1">
    <citation type="submission" date="2021-06" db="EMBL/GenBank/DDBJ databases">
        <title>Caerostris extrusa draft genome.</title>
        <authorList>
            <person name="Kono N."/>
            <person name="Arakawa K."/>
        </authorList>
    </citation>
    <scope>NUCLEOTIDE SEQUENCE [LARGE SCALE GENOMIC DNA]</scope>
</reference>
<organism evidence="1 2">
    <name type="scientific">Caerostris extrusa</name>
    <name type="common">Bark spider</name>
    <name type="synonym">Caerostris bankana</name>
    <dbReference type="NCBI Taxonomy" id="172846"/>
    <lineage>
        <taxon>Eukaryota</taxon>
        <taxon>Metazoa</taxon>
        <taxon>Ecdysozoa</taxon>
        <taxon>Arthropoda</taxon>
        <taxon>Chelicerata</taxon>
        <taxon>Arachnida</taxon>
        <taxon>Araneae</taxon>
        <taxon>Araneomorphae</taxon>
        <taxon>Entelegynae</taxon>
        <taxon>Araneoidea</taxon>
        <taxon>Araneidae</taxon>
        <taxon>Caerostris</taxon>
    </lineage>
</organism>
<comment type="caution">
    <text evidence="1">The sequence shown here is derived from an EMBL/GenBank/DDBJ whole genome shotgun (WGS) entry which is preliminary data.</text>
</comment>
<dbReference type="EMBL" id="BPLR01017512">
    <property type="protein sequence ID" value="GIY92226.1"/>
    <property type="molecule type" value="Genomic_DNA"/>
</dbReference>
<dbReference type="AlphaFoldDB" id="A0AAV4XAD1"/>
<evidence type="ECO:0000313" key="2">
    <source>
        <dbReference type="Proteomes" id="UP001054945"/>
    </source>
</evidence>
<protein>
    <submittedName>
        <fullName evidence="1">Uncharacterized protein</fullName>
    </submittedName>
</protein>
<keyword evidence="2" id="KW-1185">Reference proteome</keyword>
<proteinExistence type="predicted"/>